<feature type="non-terminal residue" evidence="1">
    <location>
        <position position="77"/>
    </location>
</feature>
<evidence type="ECO:0000313" key="2">
    <source>
        <dbReference type="Proteomes" id="UP000789508"/>
    </source>
</evidence>
<dbReference type="EMBL" id="CAJVPS010006897">
    <property type="protein sequence ID" value="CAG8629708.1"/>
    <property type="molecule type" value="Genomic_DNA"/>
</dbReference>
<organism evidence="1 2">
    <name type="scientific">Ambispora leptoticha</name>
    <dbReference type="NCBI Taxonomy" id="144679"/>
    <lineage>
        <taxon>Eukaryota</taxon>
        <taxon>Fungi</taxon>
        <taxon>Fungi incertae sedis</taxon>
        <taxon>Mucoromycota</taxon>
        <taxon>Glomeromycotina</taxon>
        <taxon>Glomeromycetes</taxon>
        <taxon>Archaeosporales</taxon>
        <taxon>Ambisporaceae</taxon>
        <taxon>Ambispora</taxon>
    </lineage>
</organism>
<keyword evidence="2" id="KW-1185">Reference proteome</keyword>
<comment type="caution">
    <text evidence="1">The sequence shown here is derived from an EMBL/GenBank/DDBJ whole genome shotgun (WGS) entry which is preliminary data.</text>
</comment>
<dbReference type="Proteomes" id="UP000789508">
    <property type="component" value="Unassembled WGS sequence"/>
</dbReference>
<accession>A0A9N9DBQ4</accession>
<dbReference type="AlphaFoldDB" id="A0A9N9DBQ4"/>
<reference evidence="1" key="1">
    <citation type="submission" date="2021-06" db="EMBL/GenBank/DDBJ databases">
        <authorList>
            <person name="Kallberg Y."/>
            <person name="Tangrot J."/>
            <person name="Rosling A."/>
        </authorList>
    </citation>
    <scope>NUCLEOTIDE SEQUENCE</scope>
    <source>
        <strain evidence="1">FL130A</strain>
    </source>
</reference>
<protein>
    <submittedName>
        <fullName evidence="1">9377_t:CDS:1</fullName>
    </submittedName>
</protein>
<gene>
    <name evidence="1" type="ORF">ALEPTO_LOCUS9305</name>
</gene>
<name>A0A9N9DBQ4_9GLOM</name>
<dbReference type="OrthoDB" id="10545458at2759"/>
<proteinExistence type="predicted"/>
<evidence type="ECO:0000313" key="1">
    <source>
        <dbReference type="EMBL" id="CAG8629708.1"/>
    </source>
</evidence>
<sequence>MRSFAEAEDLVEIDVGAKNLVEVKGFVDARDLGEEGVLGKKGVVGIGGLESFVGVGGLESLVGVEGFVEAKGFVVVR</sequence>